<keyword evidence="5" id="KW-1185">Reference proteome</keyword>
<gene>
    <name evidence="4" type="ORF">LUZ62_062344</name>
</gene>
<proteinExistence type="predicted"/>
<feature type="compositionally biased region" description="Low complexity" evidence="1">
    <location>
        <begin position="153"/>
        <end position="175"/>
    </location>
</feature>
<dbReference type="Proteomes" id="UP001140206">
    <property type="component" value="Chromosome 3"/>
</dbReference>
<dbReference type="AlphaFoldDB" id="A0AAV8EAF7"/>
<feature type="compositionally biased region" description="Low complexity" evidence="1">
    <location>
        <begin position="205"/>
        <end position="227"/>
    </location>
</feature>
<feature type="domain" description="Reverse transcriptase Ty1/copia-type" evidence="2">
    <location>
        <begin position="292"/>
        <end position="535"/>
    </location>
</feature>
<evidence type="ECO:0000313" key="4">
    <source>
        <dbReference type="EMBL" id="KAJ4778087.1"/>
    </source>
</evidence>
<evidence type="ECO:0000259" key="3">
    <source>
        <dbReference type="Pfam" id="PF25597"/>
    </source>
</evidence>
<dbReference type="SUPFAM" id="SSF56672">
    <property type="entry name" value="DNA/RNA polymerases"/>
    <property type="match status" value="1"/>
</dbReference>
<feature type="region of interest" description="Disordered" evidence="1">
    <location>
        <begin position="153"/>
        <end position="182"/>
    </location>
</feature>
<evidence type="ECO:0000256" key="1">
    <source>
        <dbReference type="SAM" id="MobiDB-lite"/>
    </source>
</evidence>
<dbReference type="InterPro" id="IPR057670">
    <property type="entry name" value="SH3_retrovirus"/>
</dbReference>
<comment type="caution">
    <text evidence="4">The sequence shown here is derived from an EMBL/GenBank/DDBJ whole genome shotgun (WGS) entry which is preliminary data.</text>
</comment>
<reference evidence="4" key="1">
    <citation type="submission" date="2022-08" db="EMBL/GenBank/DDBJ databases">
        <authorList>
            <person name="Marques A."/>
        </authorList>
    </citation>
    <scope>NUCLEOTIDE SEQUENCE</scope>
    <source>
        <strain evidence="4">RhyPub2mFocal</strain>
        <tissue evidence="4">Leaves</tissue>
    </source>
</reference>
<name>A0AAV8EAF7_9POAL</name>
<sequence length="833" mass="94048">MISHASIPHMFWDEIFSTAVYLINRLPSSTNNEIPYTTLFNSPSDYNFLRVVGCLCFPHTRQYNSNKLQLRSLPCVFLGYATNQKGYRCLHIDTNRIFTSRSVQFDEQAFFFSKNLTSNGSSTNSQEEDAFLNNTALSGPPLLDLYLRCIRPTSPQPTMASPPQQAQPQQHDTQPNITPHNSSKLPLIAQLLNSAPDHAPSSDRTITPLPLQLSSPQPQQTSNSIIPTAPPPSSHPMVTRTRDNTRKTRHFPDHVAFLTSLANVEPTSFTQANNHQQWRMAMAKEIDALAVNQTWQLVPPPHDQKVIGCKWVFKIKRHSDGTIERHKARLVAKGYHQQEGIDVFDTFSPVVRPTTVRLVLSLAVSSHWAIHQLDVQNAFLHGDLSERIYMTQPPGFIDSNNPDHVCLLKKSIYGLKQSPRAWFQKLSTALVDFGFTASHYDPSLFFAHCKGHTIIVLIYVDDILITGSSQHLVTSCISQLHSRFAIKDLGLLHYFLGIAVTSSSHGLHLSRSKYIKDILQRTNMMNAKLVATPIATGVQFLPGDSVFFSDPHLYKSTIGALQYVTVTRPDLSYAINRLSQFMHAPTVNHWTAVKRVLRYLVGTLDQGLQFYTDSAKQLHAYTDNDWAGCQIDRRSTSGYCIFLGHNLLSWSAKKQHTVSRSSTEAEYRSLALTCTELLWIQFLLQELQVPFSTPPIMWCDNIGATFLAANLMFHSRTKHVEIDFHFIREKVVQNQLVDIMTKPLSITRFNWLKHKLNVTSIPLACGGGGVKCILDNSSNCTVAAFSSLFSSKGFLEEQWEHSLDSPPLRFRSPWRVSLDTRESYKESLLKEVS</sequence>
<dbReference type="PANTHER" id="PTHR11439">
    <property type="entry name" value="GAG-POL-RELATED RETROTRANSPOSON"/>
    <property type="match status" value="1"/>
</dbReference>
<accession>A0AAV8EAF7</accession>
<dbReference type="InterPro" id="IPR043502">
    <property type="entry name" value="DNA/RNA_pol_sf"/>
</dbReference>
<dbReference type="PANTHER" id="PTHR11439:SF500">
    <property type="entry name" value="RNA-DIRECTED DNA POLYMERASE"/>
    <property type="match status" value="1"/>
</dbReference>
<organism evidence="4 5">
    <name type="scientific">Rhynchospora pubera</name>
    <dbReference type="NCBI Taxonomy" id="906938"/>
    <lineage>
        <taxon>Eukaryota</taxon>
        <taxon>Viridiplantae</taxon>
        <taxon>Streptophyta</taxon>
        <taxon>Embryophyta</taxon>
        <taxon>Tracheophyta</taxon>
        <taxon>Spermatophyta</taxon>
        <taxon>Magnoliopsida</taxon>
        <taxon>Liliopsida</taxon>
        <taxon>Poales</taxon>
        <taxon>Cyperaceae</taxon>
        <taxon>Cyperoideae</taxon>
        <taxon>Rhynchosporeae</taxon>
        <taxon>Rhynchospora</taxon>
    </lineage>
</organism>
<dbReference type="CDD" id="cd09272">
    <property type="entry name" value="RNase_HI_RT_Ty1"/>
    <property type="match status" value="1"/>
</dbReference>
<evidence type="ECO:0000313" key="5">
    <source>
        <dbReference type="Proteomes" id="UP001140206"/>
    </source>
</evidence>
<feature type="region of interest" description="Disordered" evidence="1">
    <location>
        <begin position="195"/>
        <end position="240"/>
    </location>
</feature>
<evidence type="ECO:0000259" key="2">
    <source>
        <dbReference type="Pfam" id="PF07727"/>
    </source>
</evidence>
<dbReference type="Pfam" id="PF25597">
    <property type="entry name" value="SH3_retrovirus"/>
    <property type="match status" value="1"/>
</dbReference>
<dbReference type="InterPro" id="IPR013103">
    <property type="entry name" value="RVT_2"/>
</dbReference>
<protein>
    <submittedName>
        <fullName evidence="4">Polyprotein</fullName>
    </submittedName>
</protein>
<dbReference type="EMBL" id="JAMFTS010000003">
    <property type="protein sequence ID" value="KAJ4778087.1"/>
    <property type="molecule type" value="Genomic_DNA"/>
</dbReference>
<feature type="domain" description="Retroviral polymerase SH3-like" evidence="3">
    <location>
        <begin position="54"/>
        <end position="115"/>
    </location>
</feature>
<dbReference type="Pfam" id="PF07727">
    <property type="entry name" value="RVT_2"/>
    <property type="match status" value="1"/>
</dbReference>